<dbReference type="AlphaFoldDB" id="W4SHA0"/>
<sequence length="443" mass="46943">MPAAISLAAPLIDTAECLDAADDLGQLRGRGIGVVTHLREHAAEVAAHACGEVAGGDGLQQGGERLQVAVGGGHQVVEAFHHQAEVVLEALGIAAGAEVAVGRRQCQVLDLGIHCTEIDLDLGHGLAEHGLFAGQSFHILGQVADRVAAHDLRQPQLHRDVRAHQRVGVVRHAAVLAGEGGGIDAEADLAIVVALGHVGLRGEQVAQLQLHLAHRLEQATTFVVESGVDVIIQFAAGNRFGCAGGPAQRLGEAAGDQHAQHAAQQHHQQRAADQQLARVVHGLQCDRRGLTSQLVLQGDVFGDLVLPLLHRRRGLGQQQGQRLVAVAGHDQIDDLVVQCLDHGAPAINFCADLTSLVRRWSRIQRFACLGVVGARRLDELDKLDIIFTAGGQHHVTDLRRNNGIGIHHGVGEADLLHVLMHQMVHQRARGSQAAVTDKGNEAG</sequence>
<dbReference type="Proteomes" id="UP000019084">
    <property type="component" value="Unassembled WGS sequence"/>
</dbReference>
<name>W4SHA0_9XANT</name>
<evidence type="ECO:0000313" key="2">
    <source>
        <dbReference type="Proteomes" id="UP000019084"/>
    </source>
</evidence>
<gene>
    <name evidence="1" type="ORF">XPR_2387</name>
</gene>
<organism evidence="1 2">
    <name type="scientific">Xanthomonas arboricola pv. pruni MAFF 301420</name>
    <dbReference type="NCBI Taxonomy" id="1418095"/>
    <lineage>
        <taxon>Bacteria</taxon>
        <taxon>Pseudomonadati</taxon>
        <taxon>Pseudomonadota</taxon>
        <taxon>Gammaproteobacteria</taxon>
        <taxon>Lysobacterales</taxon>
        <taxon>Lysobacteraceae</taxon>
        <taxon>Xanthomonas</taxon>
    </lineage>
</organism>
<accession>W4SHA0</accession>
<protein>
    <submittedName>
        <fullName evidence="1">Uncharacterized protein</fullName>
    </submittedName>
</protein>
<proteinExistence type="predicted"/>
<reference evidence="1 2" key="1">
    <citation type="submission" date="2014-01" db="EMBL/GenBank/DDBJ databases">
        <title>Genome sequence and analysis of Xanthomonas arboricola pv. pruni.</title>
        <authorList>
            <person name="Fujikawa T."/>
            <person name="Nakazono-Nagaoka E."/>
        </authorList>
    </citation>
    <scope>NUCLEOTIDE SEQUENCE [LARGE SCALE GENOMIC DNA]</scope>
    <source>
        <strain evidence="2">MAFF 301420</strain>
    </source>
</reference>
<comment type="caution">
    <text evidence="1">The sequence shown here is derived from an EMBL/GenBank/DDBJ whole genome shotgun (WGS) entry which is preliminary data.</text>
</comment>
<dbReference type="EMBL" id="BAVC01000218">
    <property type="protein sequence ID" value="GAE55752.1"/>
    <property type="molecule type" value="Genomic_DNA"/>
</dbReference>
<evidence type="ECO:0000313" key="1">
    <source>
        <dbReference type="EMBL" id="GAE55752.1"/>
    </source>
</evidence>